<evidence type="ECO:0000313" key="1">
    <source>
        <dbReference type="EMBL" id="MBA0568304.1"/>
    </source>
</evidence>
<dbReference type="Proteomes" id="UP000593572">
    <property type="component" value="Unassembled WGS sequence"/>
</dbReference>
<organism evidence="1 2">
    <name type="scientific">Gossypium lobatum</name>
    <dbReference type="NCBI Taxonomy" id="34289"/>
    <lineage>
        <taxon>Eukaryota</taxon>
        <taxon>Viridiplantae</taxon>
        <taxon>Streptophyta</taxon>
        <taxon>Embryophyta</taxon>
        <taxon>Tracheophyta</taxon>
        <taxon>Spermatophyta</taxon>
        <taxon>Magnoliopsida</taxon>
        <taxon>eudicotyledons</taxon>
        <taxon>Gunneridae</taxon>
        <taxon>Pentapetalae</taxon>
        <taxon>rosids</taxon>
        <taxon>malvids</taxon>
        <taxon>Malvales</taxon>
        <taxon>Malvaceae</taxon>
        <taxon>Malvoideae</taxon>
        <taxon>Gossypium</taxon>
    </lineage>
</organism>
<proteinExistence type="predicted"/>
<dbReference type="Gene3D" id="3.10.660.10">
    <property type="entry name" value="DPH Zinc finger"/>
    <property type="match status" value="1"/>
</dbReference>
<comment type="caution">
    <text evidence="1">The sequence shown here is derived from an EMBL/GenBank/DDBJ whole genome shotgun (WGS) entry which is preliminary data.</text>
</comment>
<dbReference type="InterPro" id="IPR036671">
    <property type="entry name" value="DPH_MB_sf"/>
</dbReference>
<keyword evidence="2" id="KW-1185">Reference proteome</keyword>
<reference evidence="1 2" key="1">
    <citation type="journal article" date="2019" name="Genome Biol. Evol.">
        <title>Insights into the evolution of the New World diploid cottons (Gossypium, subgenus Houzingenia) based on genome sequencing.</title>
        <authorList>
            <person name="Grover C.E."/>
            <person name="Arick M.A. 2nd"/>
            <person name="Thrash A."/>
            <person name="Conover J.L."/>
            <person name="Sanders W.S."/>
            <person name="Peterson D.G."/>
            <person name="Frelichowski J.E."/>
            <person name="Scheffler J.A."/>
            <person name="Scheffler B.E."/>
            <person name="Wendel J.F."/>
        </authorList>
    </citation>
    <scope>NUCLEOTIDE SEQUENCE [LARGE SCALE GENOMIC DNA]</scope>
    <source>
        <strain evidence="1">157</strain>
        <tissue evidence="1">Leaf</tissue>
    </source>
</reference>
<evidence type="ECO:0000313" key="2">
    <source>
        <dbReference type="Proteomes" id="UP000593572"/>
    </source>
</evidence>
<accession>A0A7J8MUL4</accession>
<evidence type="ECO:0008006" key="3">
    <source>
        <dbReference type="Google" id="ProtNLM"/>
    </source>
</evidence>
<name>A0A7J8MUL4_9ROSI</name>
<dbReference type="SUPFAM" id="SSF144217">
    <property type="entry name" value="CSL zinc finger"/>
    <property type="match status" value="1"/>
</dbReference>
<dbReference type="EMBL" id="JABEZX010000010">
    <property type="protein sequence ID" value="MBA0568304.1"/>
    <property type="molecule type" value="Genomic_DNA"/>
</dbReference>
<protein>
    <recommendedName>
        <fullName evidence="3">DPH-type MB domain-containing protein</fullName>
    </recommendedName>
</protein>
<dbReference type="AlphaFoldDB" id="A0A7J8MUL4"/>
<gene>
    <name evidence="1" type="ORF">Golob_005807</name>
</gene>
<sequence>MLATYTYPCPYSDLFYITIEEPKIGEEIGRCPRCVLSTSSSSTKEFKIYHFAS</sequence>